<dbReference type="InterPro" id="IPR012677">
    <property type="entry name" value="Nucleotide-bd_a/b_plait_sf"/>
</dbReference>
<sequence length="255" mass="29787">MEENVDKQNTPDKKKSKKNKESGIIYLSSVPTLMNVNIVRRQFEVFGEVGRIFLQPNVKVKSRGKQGRVFSEGWVEFQDKKVAKSVAASLNNTLIGGKKKNRWREELWNIKYLHRFKWAHLNERLAYEKAVHTQRMRTEISQAKREANFYVRNAEKNEHLHKIAKRKLKVQTSDELVNDNEDGGENSDKIYSVKLRETDEEIVKKKRLRLSKEVKNAKRLKKDLTEEPSDVDLLKKKSFLTRIFSAGQDVESDGE</sequence>
<protein>
    <recommendedName>
        <fullName evidence="3">Activator of basal transcription 1</fullName>
    </recommendedName>
</protein>
<keyword evidence="7" id="KW-1185">Reference proteome</keyword>
<comment type="subcellular location">
    <subcellularLocation>
        <location evidence="1">Nucleus</location>
        <location evidence="1">Nucleolus</location>
    </subcellularLocation>
</comment>
<keyword evidence="5" id="KW-0539">Nucleus</keyword>
<dbReference type="CDD" id="cd12263">
    <property type="entry name" value="RRM_ABT1_like"/>
    <property type="match status" value="1"/>
</dbReference>
<evidence type="ECO:0000256" key="3">
    <source>
        <dbReference type="ARBA" id="ARBA00020737"/>
    </source>
</evidence>
<dbReference type="PANTHER" id="PTHR12311">
    <property type="entry name" value="ACTIVATOR OF BASAL TRANSCRIPTION 1"/>
    <property type="match status" value="1"/>
</dbReference>
<gene>
    <name evidence="6" type="ORF">MAR_030886</name>
</gene>
<keyword evidence="4" id="KW-0694">RNA-binding</keyword>
<dbReference type="Proteomes" id="UP001164746">
    <property type="component" value="Chromosome 10"/>
</dbReference>
<accession>A0ABY7F3U4</accession>
<name>A0ABY7F3U4_MYAAR</name>
<proteinExistence type="inferred from homology"/>
<dbReference type="InterPro" id="IPR035979">
    <property type="entry name" value="RBD_domain_sf"/>
</dbReference>
<dbReference type="PANTHER" id="PTHR12311:SF7">
    <property type="entry name" value="ACTIVATOR OF BASAL TRANSCRIPTION 1"/>
    <property type="match status" value="1"/>
</dbReference>
<evidence type="ECO:0000256" key="1">
    <source>
        <dbReference type="ARBA" id="ARBA00004604"/>
    </source>
</evidence>
<evidence type="ECO:0000256" key="4">
    <source>
        <dbReference type="ARBA" id="ARBA00022884"/>
    </source>
</evidence>
<evidence type="ECO:0000313" key="6">
    <source>
        <dbReference type="EMBL" id="WAR16292.1"/>
    </source>
</evidence>
<organism evidence="6 7">
    <name type="scientific">Mya arenaria</name>
    <name type="common">Soft-shell clam</name>
    <dbReference type="NCBI Taxonomy" id="6604"/>
    <lineage>
        <taxon>Eukaryota</taxon>
        <taxon>Metazoa</taxon>
        <taxon>Spiralia</taxon>
        <taxon>Lophotrochozoa</taxon>
        <taxon>Mollusca</taxon>
        <taxon>Bivalvia</taxon>
        <taxon>Autobranchia</taxon>
        <taxon>Heteroconchia</taxon>
        <taxon>Euheterodonta</taxon>
        <taxon>Imparidentia</taxon>
        <taxon>Neoheterodontei</taxon>
        <taxon>Myida</taxon>
        <taxon>Myoidea</taxon>
        <taxon>Myidae</taxon>
        <taxon>Mya</taxon>
    </lineage>
</organism>
<reference evidence="6" key="1">
    <citation type="submission" date="2022-11" db="EMBL/GenBank/DDBJ databases">
        <title>Centuries of genome instability and evolution in soft-shell clam transmissible cancer (bioRxiv).</title>
        <authorList>
            <person name="Hart S.F.M."/>
            <person name="Yonemitsu M.A."/>
            <person name="Giersch R.M."/>
            <person name="Beal B.F."/>
            <person name="Arriagada G."/>
            <person name="Davis B.W."/>
            <person name="Ostrander E.A."/>
            <person name="Goff S.P."/>
            <person name="Metzger M.J."/>
        </authorList>
    </citation>
    <scope>NUCLEOTIDE SEQUENCE</scope>
    <source>
        <strain evidence="6">MELC-2E11</strain>
        <tissue evidence="6">Siphon/mantle</tissue>
    </source>
</reference>
<dbReference type="InterPro" id="IPR034353">
    <property type="entry name" value="ABT1/ESF2_RRM"/>
</dbReference>
<evidence type="ECO:0000256" key="2">
    <source>
        <dbReference type="ARBA" id="ARBA00005819"/>
    </source>
</evidence>
<dbReference type="SUPFAM" id="SSF54928">
    <property type="entry name" value="RNA-binding domain, RBD"/>
    <property type="match status" value="1"/>
</dbReference>
<comment type="similarity">
    <text evidence="2">Belongs to the ESF2/ABP1 family.</text>
</comment>
<evidence type="ECO:0000313" key="7">
    <source>
        <dbReference type="Proteomes" id="UP001164746"/>
    </source>
</evidence>
<evidence type="ECO:0000256" key="5">
    <source>
        <dbReference type="ARBA" id="ARBA00023242"/>
    </source>
</evidence>
<dbReference type="EMBL" id="CP111021">
    <property type="protein sequence ID" value="WAR16292.1"/>
    <property type="molecule type" value="Genomic_DNA"/>
</dbReference>
<dbReference type="Gene3D" id="3.30.70.330">
    <property type="match status" value="1"/>
</dbReference>
<dbReference type="InterPro" id="IPR039119">
    <property type="entry name" value="ABT1/Esf2"/>
</dbReference>